<organism evidence="1 2">
    <name type="scientific">Galerina marginata (strain CBS 339.88)</name>
    <dbReference type="NCBI Taxonomy" id="685588"/>
    <lineage>
        <taxon>Eukaryota</taxon>
        <taxon>Fungi</taxon>
        <taxon>Dikarya</taxon>
        <taxon>Basidiomycota</taxon>
        <taxon>Agaricomycotina</taxon>
        <taxon>Agaricomycetes</taxon>
        <taxon>Agaricomycetidae</taxon>
        <taxon>Agaricales</taxon>
        <taxon>Agaricineae</taxon>
        <taxon>Strophariaceae</taxon>
        <taxon>Galerina</taxon>
    </lineage>
</organism>
<dbReference type="OrthoDB" id="3012448at2759"/>
<dbReference type="HOGENOM" id="CLU_829117_0_0_1"/>
<accession>A0A067TDQ7</accession>
<dbReference type="Proteomes" id="UP000027222">
    <property type="component" value="Unassembled WGS sequence"/>
</dbReference>
<evidence type="ECO:0000313" key="2">
    <source>
        <dbReference type="Proteomes" id="UP000027222"/>
    </source>
</evidence>
<evidence type="ECO:0000313" key="1">
    <source>
        <dbReference type="EMBL" id="KDR78019.1"/>
    </source>
</evidence>
<dbReference type="EMBL" id="KL142375">
    <property type="protein sequence ID" value="KDR78019.1"/>
    <property type="molecule type" value="Genomic_DNA"/>
</dbReference>
<protein>
    <submittedName>
        <fullName evidence="1">Uncharacterized protein</fullName>
    </submittedName>
</protein>
<sequence length="335" mass="37467">MSDTTSTDLQPTGTEEVVQVPDLESLETSTKVFLGAIRVWHSNIDSSNVSSKAVTITRQYVGDYVRAFNTGLDSAQHGYTFSVDGMALAEKLESAPSEEERDNYIKSMIQFASDGKERAEAALDGFRGVRRRIKQGIQELKSEDGDAAGIDSEIAILRQNDSVLRDFERILDWYISWWNEKTMESTYVETKMQNLNGSGKFARKGVVSKWNSLRESYLTYTTKMHRLQDDYYDVFKVGIEGQKMSAPQNHEAENVENTRIAAESETVKVGVAEDVADQVNNFPATAEVMESDPVVAQTAQGDSFIPLVTSSKEFTPTESLGPGKIQRKSRWCCFQ</sequence>
<reference evidence="2" key="1">
    <citation type="journal article" date="2014" name="Proc. Natl. Acad. Sci. U.S.A.">
        <title>Extensive sampling of basidiomycete genomes demonstrates inadequacy of the white-rot/brown-rot paradigm for wood decay fungi.</title>
        <authorList>
            <person name="Riley R."/>
            <person name="Salamov A.A."/>
            <person name="Brown D.W."/>
            <person name="Nagy L.G."/>
            <person name="Floudas D."/>
            <person name="Held B.W."/>
            <person name="Levasseur A."/>
            <person name="Lombard V."/>
            <person name="Morin E."/>
            <person name="Otillar R."/>
            <person name="Lindquist E.A."/>
            <person name="Sun H."/>
            <person name="LaButti K.M."/>
            <person name="Schmutz J."/>
            <person name="Jabbour D."/>
            <person name="Luo H."/>
            <person name="Baker S.E."/>
            <person name="Pisabarro A.G."/>
            <person name="Walton J.D."/>
            <person name="Blanchette R.A."/>
            <person name="Henrissat B."/>
            <person name="Martin F."/>
            <person name="Cullen D."/>
            <person name="Hibbett D.S."/>
            <person name="Grigoriev I.V."/>
        </authorList>
    </citation>
    <scope>NUCLEOTIDE SEQUENCE [LARGE SCALE GENOMIC DNA]</scope>
    <source>
        <strain evidence="2">CBS 339.88</strain>
    </source>
</reference>
<dbReference type="AlphaFoldDB" id="A0A067TDQ7"/>
<proteinExistence type="predicted"/>
<keyword evidence="2" id="KW-1185">Reference proteome</keyword>
<gene>
    <name evidence="1" type="ORF">GALMADRAFT_1298142</name>
</gene>
<name>A0A067TDQ7_GALM3</name>